<evidence type="ECO:0000256" key="1">
    <source>
        <dbReference type="SAM" id="SignalP"/>
    </source>
</evidence>
<keyword evidence="1" id="KW-0732">Signal</keyword>
<name>A0ABS0LUI5_9LACT</name>
<dbReference type="EMBL" id="JACBXQ010000005">
    <property type="protein sequence ID" value="MBG9987031.1"/>
    <property type="molecule type" value="Genomic_DNA"/>
</dbReference>
<comment type="caution">
    <text evidence="2">The sequence shown here is derived from an EMBL/GenBank/DDBJ whole genome shotgun (WGS) entry which is preliminary data.</text>
</comment>
<dbReference type="Proteomes" id="UP000721415">
    <property type="component" value="Unassembled WGS sequence"/>
</dbReference>
<keyword evidence="3" id="KW-1185">Reference proteome</keyword>
<evidence type="ECO:0000313" key="2">
    <source>
        <dbReference type="EMBL" id="MBG9987031.1"/>
    </source>
</evidence>
<accession>A0ABS0LUI5</accession>
<gene>
    <name evidence="2" type="ORF">HZY91_09035</name>
</gene>
<reference evidence="2 3" key="1">
    <citation type="submission" date="2020-07" db="EMBL/GenBank/DDBJ databases">
        <title>Facklamia lactis sp. nov., isolated from raw milk.</title>
        <authorList>
            <person name="Doll E.V."/>
            <person name="Huptas C."/>
            <person name="Staib L."/>
            <person name="Wenning M."/>
            <person name="Scherer S."/>
        </authorList>
    </citation>
    <scope>NUCLEOTIDE SEQUENCE [LARGE SCALE GENOMIC DNA]</scope>
    <source>
        <strain evidence="2 3">DSM 111018</strain>
    </source>
</reference>
<evidence type="ECO:0000313" key="3">
    <source>
        <dbReference type="Proteomes" id="UP000721415"/>
    </source>
</evidence>
<feature type="chain" id="PRO_5045126260" description="Bacterial Ig domain-containing protein" evidence="1">
    <location>
        <begin position="32"/>
        <end position="160"/>
    </location>
</feature>
<organism evidence="2 3">
    <name type="scientific">Facklamia lactis</name>
    <dbReference type="NCBI Taxonomy" id="2749967"/>
    <lineage>
        <taxon>Bacteria</taxon>
        <taxon>Bacillati</taxon>
        <taxon>Bacillota</taxon>
        <taxon>Bacilli</taxon>
        <taxon>Lactobacillales</taxon>
        <taxon>Aerococcaceae</taxon>
        <taxon>Facklamia</taxon>
    </lineage>
</organism>
<sequence>MIKKKRIILLSILMVALSSAWSLFTTSKVSAQEDSEVEETTATTVEESTVEENPVETTIEEVAEEVEESTSDQGQAQFVTINPVYENDHVVSGTASTNTTIAVLYIGKGQMITAGVDEEGNWSVEIPKDFKLKAGEVFQATSISRKLQVVVAEVEVQEAN</sequence>
<proteinExistence type="predicted"/>
<dbReference type="RefSeq" id="WP_197115941.1">
    <property type="nucleotide sequence ID" value="NZ_JACBXQ010000005.1"/>
</dbReference>
<dbReference type="Gene3D" id="2.60.40.10">
    <property type="entry name" value="Immunoglobulins"/>
    <property type="match status" value="1"/>
</dbReference>
<protein>
    <recommendedName>
        <fullName evidence="4">Bacterial Ig domain-containing protein</fullName>
    </recommendedName>
</protein>
<dbReference type="InterPro" id="IPR013783">
    <property type="entry name" value="Ig-like_fold"/>
</dbReference>
<feature type="signal peptide" evidence="1">
    <location>
        <begin position="1"/>
        <end position="31"/>
    </location>
</feature>
<evidence type="ECO:0008006" key="4">
    <source>
        <dbReference type="Google" id="ProtNLM"/>
    </source>
</evidence>